<keyword evidence="3" id="KW-1185">Reference proteome</keyword>
<sequence length="226" mass="25018">MYQSSGLYVARISSGGVEWEQKLNLRNSTGVISHCGIIKIRAILMKDNCLAAIGERPIDYTDNGEWNKMDGNTIANLHLALADGVLSATVLEEEGKGMSGESVGKTRSVETTKLLSHQILKDVLQVPQMMIASIGTIKINMDDGTVRTIQEVQHVQVLKKNLLCLGQIDHLGCKTYIENEILRIVRGVLVVIMAKKITSNIYMLKEETMQEADECVTSIVMEKSQR</sequence>
<organism evidence="2 3">
    <name type="scientific">Acer yangbiense</name>
    <dbReference type="NCBI Taxonomy" id="1000413"/>
    <lineage>
        <taxon>Eukaryota</taxon>
        <taxon>Viridiplantae</taxon>
        <taxon>Streptophyta</taxon>
        <taxon>Embryophyta</taxon>
        <taxon>Tracheophyta</taxon>
        <taxon>Spermatophyta</taxon>
        <taxon>Magnoliopsida</taxon>
        <taxon>eudicotyledons</taxon>
        <taxon>Gunneridae</taxon>
        <taxon>Pentapetalae</taxon>
        <taxon>rosids</taxon>
        <taxon>malvids</taxon>
        <taxon>Sapindales</taxon>
        <taxon>Sapindaceae</taxon>
        <taxon>Hippocastanoideae</taxon>
        <taxon>Acereae</taxon>
        <taxon>Acer</taxon>
    </lineage>
</organism>
<dbReference type="EMBL" id="VAHF01000003">
    <property type="protein sequence ID" value="TXG66986.1"/>
    <property type="molecule type" value="Genomic_DNA"/>
</dbReference>
<feature type="domain" description="Retrovirus-related Pol polyprotein from transposon TNT 1-94-like beta-barrel" evidence="1">
    <location>
        <begin position="129"/>
        <end position="173"/>
    </location>
</feature>
<accession>A0A5C7IEY9</accession>
<evidence type="ECO:0000313" key="2">
    <source>
        <dbReference type="EMBL" id="TXG66986.1"/>
    </source>
</evidence>
<evidence type="ECO:0000313" key="3">
    <source>
        <dbReference type="Proteomes" id="UP000323000"/>
    </source>
</evidence>
<protein>
    <recommendedName>
        <fullName evidence="1">Retrovirus-related Pol polyprotein from transposon TNT 1-94-like beta-barrel domain-containing protein</fullName>
    </recommendedName>
</protein>
<dbReference type="InterPro" id="IPR054722">
    <property type="entry name" value="PolX-like_BBD"/>
</dbReference>
<dbReference type="Pfam" id="PF22936">
    <property type="entry name" value="Pol_BBD"/>
    <property type="match status" value="1"/>
</dbReference>
<evidence type="ECO:0000259" key="1">
    <source>
        <dbReference type="Pfam" id="PF22936"/>
    </source>
</evidence>
<reference evidence="3" key="1">
    <citation type="journal article" date="2019" name="Gigascience">
        <title>De novo genome assembly of the endangered Acer yangbiense, a plant species with extremely small populations endemic to Yunnan Province, China.</title>
        <authorList>
            <person name="Yang J."/>
            <person name="Wariss H.M."/>
            <person name="Tao L."/>
            <person name="Zhang R."/>
            <person name="Yun Q."/>
            <person name="Hollingsworth P."/>
            <person name="Dao Z."/>
            <person name="Luo G."/>
            <person name="Guo H."/>
            <person name="Ma Y."/>
            <person name="Sun W."/>
        </authorList>
    </citation>
    <scope>NUCLEOTIDE SEQUENCE [LARGE SCALE GENOMIC DNA]</scope>
    <source>
        <strain evidence="3">cv. Malutang</strain>
    </source>
</reference>
<comment type="caution">
    <text evidence="2">The sequence shown here is derived from an EMBL/GenBank/DDBJ whole genome shotgun (WGS) entry which is preliminary data.</text>
</comment>
<proteinExistence type="predicted"/>
<dbReference type="AlphaFoldDB" id="A0A5C7IEY9"/>
<dbReference type="Proteomes" id="UP000323000">
    <property type="component" value="Chromosome 3"/>
</dbReference>
<gene>
    <name evidence="2" type="ORF">EZV62_008261</name>
</gene>
<name>A0A5C7IEY9_9ROSI</name>
<dbReference type="OrthoDB" id="1730352at2759"/>